<dbReference type="PANTHER" id="PTHR37319:SF1">
    <property type="entry name" value="TRANSPOSASE TN5 DIMERISATION DOMAIN-CONTAINING PROTEIN"/>
    <property type="match status" value="1"/>
</dbReference>
<dbReference type="EMBL" id="JAAAIM010002633">
    <property type="protein sequence ID" value="KAG0271873.1"/>
    <property type="molecule type" value="Genomic_DNA"/>
</dbReference>
<keyword evidence="2" id="KW-1185">Reference proteome</keyword>
<accession>A0ABQ7JH84</accession>
<evidence type="ECO:0000313" key="1">
    <source>
        <dbReference type="EMBL" id="KAG0271873.1"/>
    </source>
</evidence>
<dbReference type="Gene3D" id="3.90.350.10">
    <property type="entry name" value="Transposase Inhibitor Protein From Tn5, Chain A, domain 1"/>
    <property type="match status" value="1"/>
</dbReference>
<gene>
    <name evidence="1" type="ORF">BGZ96_005584</name>
</gene>
<dbReference type="InterPro" id="IPR047768">
    <property type="entry name" value="Tn5p-like"/>
</dbReference>
<dbReference type="PANTHER" id="PTHR37319">
    <property type="entry name" value="TRANSPOSASE"/>
    <property type="match status" value="1"/>
</dbReference>
<evidence type="ECO:0000313" key="2">
    <source>
        <dbReference type="Proteomes" id="UP001194696"/>
    </source>
</evidence>
<proteinExistence type="predicted"/>
<reference evidence="1 2" key="1">
    <citation type="journal article" date="2020" name="Fungal Divers.">
        <title>Resolving the Mortierellaceae phylogeny through synthesis of multi-gene phylogenetics and phylogenomics.</title>
        <authorList>
            <person name="Vandepol N."/>
            <person name="Liber J."/>
            <person name="Desiro A."/>
            <person name="Na H."/>
            <person name="Kennedy M."/>
            <person name="Barry K."/>
            <person name="Grigoriev I.V."/>
            <person name="Miller A.N."/>
            <person name="O'Donnell K."/>
            <person name="Stajich J.E."/>
            <person name="Bonito G."/>
        </authorList>
    </citation>
    <scope>NUCLEOTIDE SEQUENCE [LARGE SCALE GENOMIC DNA]</scope>
    <source>
        <strain evidence="1 2">AD045</strain>
    </source>
</reference>
<feature type="non-terminal residue" evidence="1">
    <location>
        <position position="116"/>
    </location>
</feature>
<organism evidence="1 2">
    <name type="scientific">Linnemannia gamsii</name>
    <dbReference type="NCBI Taxonomy" id="64522"/>
    <lineage>
        <taxon>Eukaryota</taxon>
        <taxon>Fungi</taxon>
        <taxon>Fungi incertae sedis</taxon>
        <taxon>Mucoromycota</taxon>
        <taxon>Mortierellomycotina</taxon>
        <taxon>Mortierellomycetes</taxon>
        <taxon>Mortierellales</taxon>
        <taxon>Mortierellaceae</taxon>
        <taxon>Linnemannia</taxon>
    </lineage>
</organism>
<dbReference type="Proteomes" id="UP001194696">
    <property type="component" value="Unassembled WGS sequence"/>
</dbReference>
<dbReference type="InterPro" id="IPR012337">
    <property type="entry name" value="RNaseH-like_sf"/>
</dbReference>
<name>A0ABQ7JH84_9FUNG</name>
<dbReference type="SUPFAM" id="SSF53098">
    <property type="entry name" value="Ribonuclease H-like"/>
    <property type="match status" value="1"/>
</dbReference>
<sequence>MLAVTPEGLPLGVLGMKAWARDLSELGKKKPHVKKPIDEKENVKWLEGVKQLTALKAGCPKTHMISVCDREADIYDLFVAPRPDGVDWLIRASWNRKLDHPDQYLWEAMASAPELG</sequence>
<protein>
    <submittedName>
        <fullName evidence="1">Uncharacterized protein</fullName>
    </submittedName>
</protein>
<comment type="caution">
    <text evidence="1">The sequence shown here is derived from an EMBL/GenBank/DDBJ whole genome shotgun (WGS) entry which is preliminary data.</text>
</comment>